<dbReference type="Pfam" id="PF00702">
    <property type="entry name" value="Hydrolase"/>
    <property type="match status" value="1"/>
</dbReference>
<dbReference type="EMBL" id="BARW01000681">
    <property type="protein sequence ID" value="GAI67765.1"/>
    <property type="molecule type" value="Genomic_DNA"/>
</dbReference>
<evidence type="ECO:0000313" key="2">
    <source>
        <dbReference type="EMBL" id="GAI67765.1"/>
    </source>
</evidence>
<dbReference type="AlphaFoldDB" id="X1RX42"/>
<feature type="coiled-coil region" evidence="1">
    <location>
        <begin position="112"/>
        <end position="146"/>
    </location>
</feature>
<accession>X1RX42</accession>
<comment type="caution">
    <text evidence="2">The sequence shown here is derived from an EMBL/GenBank/DDBJ whole genome shotgun (WGS) entry which is preliminary data.</text>
</comment>
<gene>
    <name evidence="2" type="ORF">S12H4_02673</name>
</gene>
<dbReference type="Gene3D" id="3.40.50.1000">
    <property type="entry name" value="HAD superfamily/HAD-like"/>
    <property type="match status" value="1"/>
</dbReference>
<dbReference type="PANTHER" id="PTHR43611">
    <property type="entry name" value="ALPHA-D-GLUCOSE 1-PHOSPHATE PHOSPHATASE"/>
    <property type="match status" value="1"/>
</dbReference>
<dbReference type="InterPro" id="IPR036412">
    <property type="entry name" value="HAD-like_sf"/>
</dbReference>
<dbReference type="NCBIfam" id="TIGR01509">
    <property type="entry name" value="HAD-SF-IA-v3"/>
    <property type="match status" value="1"/>
</dbReference>
<protein>
    <submittedName>
        <fullName evidence="2">Uncharacterized protein</fullName>
    </submittedName>
</protein>
<dbReference type="InterPro" id="IPR006439">
    <property type="entry name" value="HAD-SF_hydro_IA"/>
</dbReference>
<proteinExistence type="predicted"/>
<dbReference type="SUPFAM" id="SSF56784">
    <property type="entry name" value="HAD-like"/>
    <property type="match status" value="1"/>
</dbReference>
<dbReference type="NCBIfam" id="TIGR01549">
    <property type="entry name" value="HAD-SF-IA-v1"/>
    <property type="match status" value="1"/>
</dbReference>
<dbReference type="InterPro" id="IPR023214">
    <property type="entry name" value="HAD_sf"/>
</dbReference>
<feature type="non-terminal residue" evidence="2">
    <location>
        <position position="165"/>
    </location>
</feature>
<reference evidence="2" key="1">
    <citation type="journal article" date="2014" name="Front. Microbiol.">
        <title>High frequency of phylogenetically diverse reductive dehalogenase-homologous genes in deep subseafloor sedimentary metagenomes.</title>
        <authorList>
            <person name="Kawai M."/>
            <person name="Futagami T."/>
            <person name="Toyoda A."/>
            <person name="Takaki Y."/>
            <person name="Nishi S."/>
            <person name="Hori S."/>
            <person name="Arai W."/>
            <person name="Tsubouchi T."/>
            <person name="Morono Y."/>
            <person name="Uchiyama I."/>
            <person name="Ito T."/>
            <person name="Fujiyama A."/>
            <person name="Inagaki F."/>
            <person name="Takami H."/>
        </authorList>
    </citation>
    <scope>NUCLEOTIDE SEQUENCE</scope>
    <source>
        <strain evidence="2">Expedition CK06-06</strain>
    </source>
</reference>
<sequence length="165" mass="19885">MSEIIERLHLAGYTVSLLSNTYDIHAKSNELRGFYDNFDNVFLSNEIGLIKPDMDKYIYVLKKLGSKPKRCIFIDDKISNLIPAHELGIIVIKFESLEKFKQQLNDIGIKDRKEIKKRYESYKKKKKEYNKIKRKYKKAKKKYLNKRYRKKKSLKRRLEFQKKRA</sequence>
<keyword evidence="1" id="KW-0175">Coiled coil</keyword>
<dbReference type="PRINTS" id="PR00413">
    <property type="entry name" value="HADHALOGNASE"/>
</dbReference>
<name>X1RX42_9ZZZZ</name>
<organism evidence="2">
    <name type="scientific">marine sediment metagenome</name>
    <dbReference type="NCBI Taxonomy" id="412755"/>
    <lineage>
        <taxon>unclassified sequences</taxon>
        <taxon>metagenomes</taxon>
        <taxon>ecological metagenomes</taxon>
    </lineage>
</organism>
<dbReference type="PANTHER" id="PTHR43611:SF3">
    <property type="entry name" value="FLAVIN MONONUCLEOTIDE HYDROLASE 1, CHLOROPLATIC"/>
    <property type="match status" value="1"/>
</dbReference>
<evidence type="ECO:0000256" key="1">
    <source>
        <dbReference type="SAM" id="Coils"/>
    </source>
</evidence>